<dbReference type="EMBL" id="LTDF01000074">
    <property type="protein sequence ID" value="KXT51477.1"/>
    <property type="molecule type" value="Genomic_DNA"/>
</dbReference>
<dbReference type="PATRIC" id="fig|329854.7.peg.2069"/>
<sequence>MKNALLSLLFCFCCFQLFADGQTILPNRKFGKPTMEELNMAVYEPDSSATAVILCKLTDISYKWGIESFRLVSEYKVKIKVLKPEGTSYADVIIPYYELPNNAMKENIIGLDASAYNLENGKIVRTKMKKDVVFKERVGESRMNLKFSIPQVKAGTLIEYEYRVESDFFFSIDSWKAQSDIPILYTEYNVTIPEYFKFNIEMHGAEKLETVNENASLNLSIGSQLLRCSGTHLNFQGNQLPALKDDNHVWCADDYCTQVNLELQGIDFPGSLYKSFTQSWEQIDETLLKDSDFGSRLKMNNPLKEEMTALHLEQMKGADEKICAIYTFLKNKVRWNEKYALYSKSPKQVLKEGTGSNADINFILISMLKDAGIPAYPAVMSRRDMGILPYSHPSIQKLNTFVVAISPTDSTLVYLDSSVENGYLNVLPPVLMTNRARIIAPDNHSQWVSLENVGANLLRSSVKAGISSEGVVTGTRETVYIGQYASRLRNKYRTAKDSTEFASKLASEENIQVKKLQMEGRTHFSPQVYELVEFEKQYTVNDQFIYVNPLVFLHVSESPFKQSERKLPVEFPYTDQVSLTINLTIPEGYTVDEKPENQRLQTSDGQVLCRYIITQQNNQVTLRYSFRLQKLLFLHTDYPELQQLWELIAKKNNEMMVLKKL</sequence>
<evidence type="ECO:0000256" key="1">
    <source>
        <dbReference type="SAM" id="SignalP"/>
    </source>
</evidence>
<organism evidence="3">
    <name type="scientific">Bacteroides intestinalis</name>
    <dbReference type="NCBI Taxonomy" id="329854"/>
    <lineage>
        <taxon>Bacteria</taxon>
        <taxon>Pseudomonadati</taxon>
        <taxon>Bacteroidota</taxon>
        <taxon>Bacteroidia</taxon>
        <taxon>Bacteroidales</taxon>
        <taxon>Bacteroidaceae</taxon>
        <taxon>Bacteroides</taxon>
    </lineage>
</organism>
<proteinExistence type="predicted"/>
<dbReference type="Gene3D" id="2.60.40.3140">
    <property type="match status" value="1"/>
</dbReference>
<keyword evidence="1" id="KW-0732">Signal</keyword>
<evidence type="ECO:0000259" key="2">
    <source>
        <dbReference type="Pfam" id="PF12969"/>
    </source>
</evidence>
<dbReference type="Gene3D" id="2.60.120.1130">
    <property type="match status" value="1"/>
</dbReference>
<gene>
    <name evidence="3" type="ORF">HMPREF2531_02033</name>
</gene>
<dbReference type="InterPro" id="IPR024618">
    <property type="entry name" value="DUF3857"/>
</dbReference>
<evidence type="ECO:0000313" key="3">
    <source>
        <dbReference type="EMBL" id="KXT51477.1"/>
    </source>
</evidence>
<accession>A0A139LJ46</accession>
<dbReference type="Pfam" id="PF12969">
    <property type="entry name" value="DUF3857"/>
    <property type="match status" value="1"/>
</dbReference>
<feature type="domain" description="DUF3857" evidence="2">
    <location>
        <begin position="71"/>
        <end position="204"/>
    </location>
</feature>
<reference evidence="3 4" key="1">
    <citation type="submission" date="2016-02" db="EMBL/GenBank/DDBJ databases">
        <authorList>
            <person name="Wen L."/>
            <person name="He K."/>
            <person name="Yang H."/>
        </authorList>
    </citation>
    <scope>NUCLEOTIDE SEQUENCE [LARGE SCALE GENOMIC DNA]</scope>
    <source>
        <strain evidence="3 4">KLE1704</strain>
    </source>
</reference>
<dbReference type="RefSeq" id="WP_061435641.1">
    <property type="nucleotide sequence ID" value="NZ_KQ968691.1"/>
</dbReference>
<dbReference type="Proteomes" id="UP000070319">
    <property type="component" value="Unassembled WGS sequence"/>
</dbReference>
<name>A0A139LJ46_9BACE</name>
<dbReference type="AlphaFoldDB" id="A0A139LJ46"/>
<feature type="signal peptide" evidence="1">
    <location>
        <begin position="1"/>
        <end position="19"/>
    </location>
</feature>
<dbReference type="Gene3D" id="3.10.620.30">
    <property type="match status" value="1"/>
</dbReference>
<feature type="chain" id="PRO_5007487344" description="DUF3857 domain-containing protein" evidence="1">
    <location>
        <begin position="20"/>
        <end position="661"/>
    </location>
</feature>
<evidence type="ECO:0000313" key="4">
    <source>
        <dbReference type="Proteomes" id="UP000070319"/>
    </source>
</evidence>
<protein>
    <recommendedName>
        <fullName evidence="2">DUF3857 domain-containing protein</fullName>
    </recommendedName>
</protein>
<comment type="caution">
    <text evidence="3">The sequence shown here is derived from an EMBL/GenBank/DDBJ whole genome shotgun (WGS) entry which is preliminary data.</text>
</comment>